<name>A0ACB9FFU9_ARCLA</name>
<evidence type="ECO:0000313" key="2">
    <source>
        <dbReference type="Proteomes" id="UP001055879"/>
    </source>
</evidence>
<evidence type="ECO:0000313" key="1">
    <source>
        <dbReference type="EMBL" id="KAI3769942.1"/>
    </source>
</evidence>
<reference evidence="2" key="1">
    <citation type="journal article" date="2022" name="Mol. Ecol. Resour.">
        <title>The genomes of chicory, endive, great burdock and yacon provide insights into Asteraceae palaeo-polyploidization history and plant inulin production.</title>
        <authorList>
            <person name="Fan W."/>
            <person name="Wang S."/>
            <person name="Wang H."/>
            <person name="Wang A."/>
            <person name="Jiang F."/>
            <person name="Liu H."/>
            <person name="Zhao H."/>
            <person name="Xu D."/>
            <person name="Zhang Y."/>
        </authorList>
    </citation>
    <scope>NUCLEOTIDE SEQUENCE [LARGE SCALE GENOMIC DNA]</scope>
    <source>
        <strain evidence="2">cv. Niubang</strain>
    </source>
</reference>
<comment type="caution">
    <text evidence="1">The sequence shown here is derived from an EMBL/GenBank/DDBJ whole genome shotgun (WGS) entry which is preliminary data.</text>
</comment>
<accession>A0ACB9FFU9</accession>
<protein>
    <submittedName>
        <fullName evidence="1">Uncharacterized protein</fullName>
    </submittedName>
</protein>
<dbReference type="EMBL" id="CM042047">
    <property type="protein sequence ID" value="KAI3769942.1"/>
    <property type="molecule type" value="Genomic_DNA"/>
</dbReference>
<organism evidence="1 2">
    <name type="scientific">Arctium lappa</name>
    <name type="common">Greater burdock</name>
    <name type="synonym">Lappa major</name>
    <dbReference type="NCBI Taxonomy" id="4217"/>
    <lineage>
        <taxon>Eukaryota</taxon>
        <taxon>Viridiplantae</taxon>
        <taxon>Streptophyta</taxon>
        <taxon>Embryophyta</taxon>
        <taxon>Tracheophyta</taxon>
        <taxon>Spermatophyta</taxon>
        <taxon>Magnoliopsida</taxon>
        <taxon>eudicotyledons</taxon>
        <taxon>Gunneridae</taxon>
        <taxon>Pentapetalae</taxon>
        <taxon>asterids</taxon>
        <taxon>campanulids</taxon>
        <taxon>Asterales</taxon>
        <taxon>Asteraceae</taxon>
        <taxon>Carduoideae</taxon>
        <taxon>Cardueae</taxon>
        <taxon>Arctiinae</taxon>
        <taxon>Arctium</taxon>
    </lineage>
</organism>
<dbReference type="Proteomes" id="UP001055879">
    <property type="component" value="Linkage Group LG01"/>
</dbReference>
<proteinExistence type="predicted"/>
<reference evidence="1 2" key="2">
    <citation type="journal article" date="2022" name="Mol. Ecol. Resour.">
        <title>The genomes of chicory, endive, great burdock and yacon provide insights into Asteraceae paleo-polyploidization history and plant inulin production.</title>
        <authorList>
            <person name="Fan W."/>
            <person name="Wang S."/>
            <person name="Wang H."/>
            <person name="Wang A."/>
            <person name="Jiang F."/>
            <person name="Liu H."/>
            <person name="Zhao H."/>
            <person name="Xu D."/>
            <person name="Zhang Y."/>
        </authorList>
    </citation>
    <scope>NUCLEOTIDE SEQUENCE [LARGE SCALE GENOMIC DNA]</scope>
    <source>
        <strain evidence="2">cv. Niubang</strain>
    </source>
</reference>
<keyword evidence="2" id="KW-1185">Reference proteome</keyword>
<gene>
    <name evidence="1" type="ORF">L6452_01057</name>
</gene>
<sequence length="75" mass="8311">MPLTPPIQGSFNQASLGLAKTITTRHCNHVAYFFMGCHLLILPSCGKMIYDHRFVGCWRSMATDVAELVLILVSS</sequence>